<comment type="caution">
    <text evidence="2">The sequence shown here is derived from an EMBL/GenBank/DDBJ whole genome shotgun (WGS) entry which is preliminary data.</text>
</comment>
<evidence type="ECO:0000259" key="1">
    <source>
        <dbReference type="Pfam" id="PF13401"/>
    </source>
</evidence>
<dbReference type="InterPro" id="IPR052026">
    <property type="entry name" value="ExeA_AAA_ATPase_DNA-bind"/>
</dbReference>
<name>A0A1X1V591_MYCGS</name>
<organism evidence="2 3">
    <name type="scientific">Mycobacterium gastri</name>
    <dbReference type="NCBI Taxonomy" id="1777"/>
    <lineage>
        <taxon>Bacteria</taxon>
        <taxon>Bacillati</taxon>
        <taxon>Actinomycetota</taxon>
        <taxon>Actinomycetes</taxon>
        <taxon>Mycobacteriales</taxon>
        <taxon>Mycobacteriaceae</taxon>
        <taxon>Mycobacterium</taxon>
    </lineage>
</organism>
<dbReference type="Gene3D" id="3.40.50.300">
    <property type="entry name" value="P-loop containing nucleotide triphosphate hydrolases"/>
    <property type="match status" value="1"/>
</dbReference>
<accession>A0A1X1V591</accession>
<feature type="domain" description="ORC1/DEAH AAA+ ATPase" evidence="1">
    <location>
        <begin position="44"/>
        <end position="171"/>
    </location>
</feature>
<sequence>MLDKIQSYFGLTTMPFGRGLAPGMLFRSGDHAQAVARIGYGIATRGITVITGEVGVGKTVAARAAIERAEPARHHLIYIPDPTVGARGIYHHIVSALGARPSFHNAALVPQARDALAAEAAERGRVPILCIDEGHLLSHDALEALRLLTNHRLDTESPFATILLGQPTLATKMALGILAALEQRITVRRTMTGMTNEETAGYIRHHLQLAGRSDPLFTDDAISLIHDSGRGKPRAVNRLAISALIATCAAGKNLVDETSARSAVTETNHDTQPAPTP</sequence>
<dbReference type="RefSeq" id="WP_036419675.1">
    <property type="nucleotide sequence ID" value="NZ_LQOX01000129.1"/>
</dbReference>
<reference evidence="2 3" key="1">
    <citation type="submission" date="2016-01" db="EMBL/GenBank/DDBJ databases">
        <title>The new phylogeny of the genus Mycobacterium.</title>
        <authorList>
            <person name="Tarcisio F."/>
            <person name="Conor M."/>
            <person name="Antonella G."/>
            <person name="Elisabetta G."/>
            <person name="Giulia F.S."/>
            <person name="Sara T."/>
            <person name="Anna F."/>
            <person name="Clotilde B."/>
            <person name="Roberto B."/>
            <person name="Veronica D.S."/>
            <person name="Fabio R."/>
            <person name="Monica P."/>
            <person name="Olivier J."/>
            <person name="Enrico T."/>
            <person name="Nicola S."/>
        </authorList>
    </citation>
    <scope>NUCLEOTIDE SEQUENCE [LARGE SCALE GENOMIC DNA]</scope>
    <source>
        <strain evidence="2 3">DSM 43505</strain>
    </source>
</reference>
<dbReference type="SUPFAM" id="SSF52540">
    <property type="entry name" value="P-loop containing nucleoside triphosphate hydrolases"/>
    <property type="match status" value="1"/>
</dbReference>
<gene>
    <name evidence="2" type="ORF">AWC07_15570</name>
</gene>
<proteinExistence type="predicted"/>
<keyword evidence="3" id="KW-1185">Reference proteome</keyword>
<dbReference type="Proteomes" id="UP000193738">
    <property type="component" value="Unassembled WGS sequence"/>
</dbReference>
<evidence type="ECO:0000313" key="2">
    <source>
        <dbReference type="EMBL" id="ORV64201.1"/>
    </source>
</evidence>
<dbReference type="EMBL" id="LQOX01000129">
    <property type="protein sequence ID" value="ORV64201.1"/>
    <property type="molecule type" value="Genomic_DNA"/>
</dbReference>
<dbReference type="PANTHER" id="PTHR35894">
    <property type="entry name" value="GENERAL SECRETION PATHWAY PROTEIN A-RELATED"/>
    <property type="match status" value="1"/>
</dbReference>
<dbReference type="PANTHER" id="PTHR35894:SF1">
    <property type="entry name" value="PHOSPHORIBULOKINASE _ URIDINE KINASE FAMILY"/>
    <property type="match status" value="1"/>
</dbReference>
<protein>
    <submittedName>
        <fullName evidence="2">AAA family ATPase</fullName>
    </submittedName>
</protein>
<dbReference type="Pfam" id="PF13401">
    <property type="entry name" value="AAA_22"/>
    <property type="match status" value="1"/>
</dbReference>
<dbReference type="InterPro" id="IPR027417">
    <property type="entry name" value="P-loop_NTPase"/>
</dbReference>
<evidence type="ECO:0000313" key="3">
    <source>
        <dbReference type="Proteomes" id="UP000193738"/>
    </source>
</evidence>
<dbReference type="STRING" id="1777.AWC07_15570"/>
<dbReference type="GO" id="GO:0016887">
    <property type="term" value="F:ATP hydrolysis activity"/>
    <property type="evidence" value="ECO:0007669"/>
    <property type="project" value="InterPro"/>
</dbReference>
<dbReference type="InterPro" id="IPR049945">
    <property type="entry name" value="AAA_22"/>
</dbReference>
<dbReference type="AlphaFoldDB" id="A0A1X1V591"/>